<dbReference type="EMBL" id="CAJEWN010000836">
    <property type="protein sequence ID" value="CAD2190806.1"/>
    <property type="molecule type" value="Genomic_DNA"/>
</dbReference>
<evidence type="ECO:0000256" key="3">
    <source>
        <dbReference type="ARBA" id="ARBA00022833"/>
    </source>
</evidence>
<dbReference type="AlphaFoldDB" id="A0A6V7WVN1"/>
<reference evidence="6 7" key="1">
    <citation type="submission" date="2020-08" db="EMBL/GenBank/DDBJ databases">
        <authorList>
            <person name="Koutsovoulos G."/>
            <person name="Danchin GJ E."/>
        </authorList>
    </citation>
    <scope>NUCLEOTIDE SEQUENCE [LARGE SCALE GENOMIC DNA]</scope>
</reference>
<dbReference type="Proteomes" id="UP000580250">
    <property type="component" value="Unassembled WGS sequence"/>
</dbReference>
<dbReference type="OrthoDB" id="5804825at2759"/>
<gene>
    <name evidence="6" type="ORF">MENT_LOCUS43624</name>
</gene>
<keyword evidence="4" id="KW-0238">DNA-binding</keyword>
<comment type="caution">
    <text evidence="6">The sequence shown here is derived from an EMBL/GenBank/DDBJ whole genome shotgun (WGS) entry which is preliminary data.</text>
</comment>
<sequence>MERCIFCGSTRKTAPNRRFFGIPREPGLKRIQWLYVLGDRDVGPKDRVCAVHFRQGKPSNDPSHEDYVPNLLINSNNGESSLEFLDSIESANLGLQSKIKLPSILQKRKRKEEDKLPNCLSASSTLIPLPACLTEGLNLVAGQKVVIKRIVLTKAD</sequence>
<evidence type="ECO:0000256" key="1">
    <source>
        <dbReference type="ARBA" id="ARBA00022723"/>
    </source>
</evidence>
<evidence type="ECO:0000313" key="6">
    <source>
        <dbReference type="EMBL" id="CAD2190806.1"/>
    </source>
</evidence>
<dbReference type="InterPro" id="IPR006612">
    <property type="entry name" value="THAP_Znf"/>
</dbReference>
<dbReference type="SUPFAM" id="SSF57716">
    <property type="entry name" value="Glucocorticoid receptor-like (DNA-binding domain)"/>
    <property type="match status" value="1"/>
</dbReference>
<dbReference type="InterPro" id="IPR038441">
    <property type="entry name" value="THAP_Znf_sf"/>
</dbReference>
<name>A0A6V7WVN1_MELEN</name>
<evidence type="ECO:0000256" key="4">
    <source>
        <dbReference type="ARBA" id="ARBA00023125"/>
    </source>
</evidence>
<dbReference type="Pfam" id="PF05485">
    <property type="entry name" value="THAP"/>
    <property type="match status" value="1"/>
</dbReference>
<accession>A0A6V7WVN1</accession>
<proteinExistence type="predicted"/>
<keyword evidence="1" id="KW-0479">Metal-binding</keyword>
<organism evidence="6 7">
    <name type="scientific">Meloidogyne enterolobii</name>
    <name type="common">Root-knot nematode worm</name>
    <name type="synonym">Meloidogyne mayaguensis</name>
    <dbReference type="NCBI Taxonomy" id="390850"/>
    <lineage>
        <taxon>Eukaryota</taxon>
        <taxon>Metazoa</taxon>
        <taxon>Ecdysozoa</taxon>
        <taxon>Nematoda</taxon>
        <taxon>Chromadorea</taxon>
        <taxon>Rhabditida</taxon>
        <taxon>Tylenchina</taxon>
        <taxon>Tylenchomorpha</taxon>
        <taxon>Tylenchoidea</taxon>
        <taxon>Meloidogynidae</taxon>
        <taxon>Meloidogyninae</taxon>
        <taxon>Meloidogyne</taxon>
    </lineage>
</organism>
<dbReference type="Gene3D" id="6.20.210.20">
    <property type="entry name" value="THAP domain"/>
    <property type="match status" value="1"/>
</dbReference>
<protein>
    <recommendedName>
        <fullName evidence="5">THAP-type domain-containing protein</fullName>
    </recommendedName>
</protein>
<evidence type="ECO:0000256" key="2">
    <source>
        <dbReference type="ARBA" id="ARBA00022771"/>
    </source>
</evidence>
<keyword evidence="3" id="KW-0862">Zinc</keyword>
<feature type="domain" description="THAP-type" evidence="5">
    <location>
        <begin position="6"/>
        <end position="59"/>
    </location>
</feature>
<keyword evidence="2" id="KW-0863">Zinc-finger</keyword>
<evidence type="ECO:0000313" key="7">
    <source>
        <dbReference type="Proteomes" id="UP000580250"/>
    </source>
</evidence>
<evidence type="ECO:0000259" key="5">
    <source>
        <dbReference type="Pfam" id="PF05485"/>
    </source>
</evidence>